<evidence type="ECO:0000259" key="1">
    <source>
        <dbReference type="PROSITE" id="PS50086"/>
    </source>
</evidence>
<dbReference type="Gene3D" id="1.10.8.270">
    <property type="entry name" value="putative rabgap domain of human tbc1 domain family member 14 like domains"/>
    <property type="match status" value="1"/>
</dbReference>
<reference evidence="2" key="1">
    <citation type="submission" date="2015-07" db="EMBL/GenBank/DDBJ databases">
        <title>Adaptation to a free-living lifestyle via gene acquisitions in the diplomonad Trepomonas sp. PC1.</title>
        <authorList>
            <person name="Xu F."/>
            <person name="Jerlstrom-Hultqvist J."/>
            <person name="Kolisko M."/>
            <person name="Simpson A.G.B."/>
            <person name="Roger A.J."/>
            <person name="Svard S.G."/>
            <person name="Andersson J.O."/>
        </authorList>
    </citation>
    <scope>NUCLEOTIDE SEQUENCE</scope>
    <source>
        <strain evidence="2">PC1</strain>
    </source>
</reference>
<dbReference type="SMART" id="SM00164">
    <property type="entry name" value="TBC"/>
    <property type="match status" value="1"/>
</dbReference>
<dbReference type="InterPro" id="IPR000195">
    <property type="entry name" value="Rab-GAP-TBC_dom"/>
</dbReference>
<feature type="non-terminal residue" evidence="2">
    <location>
        <position position="1"/>
    </location>
</feature>
<dbReference type="EMBL" id="GDID01004951">
    <property type="protein sequence ID" value="JAP91655.1"/>
    <property type="molecule type" value="Transcribed_RNA"/>
</dbReference>
<dbReference type="GO" id="GO:0005096">
    <property type="term" value="F:GTPase activator activity"/>
    <property type="evidence" value="ECO:0007669"/>
    <property type="project" value="TreeGrafter"/>
</dbReference>
<dbReference type="InterPro" id="IPR035969">
    <property type="entry name" value="Rab-GAP_TBC_sf"/>
</dbReference>
<sequence length="279" mass="32640">FDFLETPLSKSGDELKQNIKNMQQTSIQIVKDLNRTQTHMNFYKLVENNEYLLNDTFNGLIPKPLKSPHLSALFRILFVYSTLNIEGYTQGQNEVVGQLYMTNFKNSKENQLFIEADTFWMFQNMMSQMRGLYNSEEDDSNIGLAAATERLEYWIQKLKPKLHKKMKQGNVSPKHFSISWITTLFAQQVTGPDLERMWDSIMGNCFLNKQQILLKFGLSTQQVVDLTNEQIVQVDTDFRNFKKIMWIDFVFAISLTIVEQSSQHVDFLEELQTLTIFQK</sequence>
<dbReference type="SUPFAM" id="SSF47923">
    <property type="entry name" value="Ypt/Rab-GAP domain of gyp1p"/>
    <property type="match status" value="2"/>
</dbReference>
<dbReference type="AlphaFoldDB" id="A0A146K751"/>
<dbReference type="Gene3D" id="1.10.472.80">
    <property type="entry name" value="Ypt/Rab-GAP domain of gyp1p, domain 3"/>
    <property type="match status" value="1"/>
</dbReference>
<name>A0A146K751_9EUKA</name>
<dbReference type="GO" id="GO:0006886">
    <property type="term" value="P:intracellular protein transport"/>
    <property type="evidence" value="ECO:0007669"/>
    <property type="project" value="TreeGrafter"/>
</dbReference>
<feature type="non-terminal residue" evidence="2">
    <location>
        <position position="279"/>
    </location>
</feature>
<dbReference type="PANTHER" id="PTHR22957:SF27">
    <property type="entry name" value="TBC1 DOMAIN FAMILY MEMBER 13"/>
    <property type="match status" value="1"/>
</dbReference>
<protein>
    <submittedName>
        <fullName evidence="2">Rab-GTPase-TBC domain-containing protein</fullName>
    </submittedName>
</protein>
<organism evidence="2">
    <name type="scientific">Trepomonas sp. PC1</name>
    <dbReference type="NCBI Taxonomy" id="1076344"/>
    <lineage>
        <taxon>Eukaryota</taxon>
        <taxon>Metamonada</taxon>
        <taxon>Diplomonadida</taxon>
        <taxon>Hexamitidae</taxon>
        <taxon>Hexamitinae</taxon>
        <taxon>Trepomonas</taxon>
    </lineage>
</organism>
<feature type="domain" description="Rab-GAP TBC" evidence="1">
    <location>
        <begin position="1"/>
        <end position="205"/>
    </location>
</feature>
<evidence type="ECO:0000313" key="2">
    <source>
        <dbReference type="EMBL" id="JAP91655.1"/>
    </source>
</evidence>
<dbReference type="PROSITE" id="PS50086">
    <property type="entry name" value="TBC_RABGAP"/>
    <property type="match status" value="1"/>
</dbReference>
<accession>A0A146K751</accession>
<gene>
    <name evidence="2" type="ORF">TPC1_16664</name>
</gene>
<dbReference type="PANTHER" id="PTHR22957">
    <property type="entry name" value="TBC1 DOMAIN FAMILY MEMBER GTPASE-ACTIVATING PROTEIN"/>
    <property type="match status" value="1"/>
</dbReference>
<dbReference type="Pfam" id="PF00566">
    <property type="entry name" value="RabGAP-TBC"/>
    <property type="match status" value="1"/>
</dbReference>
<proteinExistence type="predicted"/>